<keyword evidence="2" id="KW-1185">Reference proteome</keyword>
<comment type="caution">
    <text evidence="1">The sequence shown here is derived from an EMBL/GenBank/DDBJ whole genome shotgun (WGS) entry which is preliminary data.</text>
</comment>
<reference evidence="1 2" key="1">
    <citation type="submission" date="2014-03" db="EMBL/GenBank/DDBJ databases">
        <title>Bradyrhizobium valentinum sp. nov., isolated from effective nodules of Lupinus mariae-josephae, a lupine endemic of basic-lime soils in Eastern Spain.</title>
        <authorList>
            <person name="Duran D."/>
            <person name="Rey L."/>
            <person name="Navarro A."/>
            <person name="Busquets A."/>
            <person name="Imperial J."/>
            <person name="Ruiz-Argueso T."/>
        </authorList>
    </citation>
    <scope>NUCLEOTIDE SEQUENCE [LARGE SCALE GENOMIC DNA]</scope>
    <source>
        <strain evidence="1 2">LmjM3</strain>
    </source>
</reference>
<proteinExistence type="predicted"/>
<dbReference type="AlphaFoldDB" id="A0A0R3LIN8"/>
<evidence type="ECO:0000313" key="2">
    <source>
        <dbReference type="Proteomes" id="UP000051913"/>
    </source>
</evidence>
<dbReference type="Proteomes" id="UP000051913">
    <property type="component" value="Unassembled WGS sequence"/>
</dbReference>
<organism evidence="1 2">
    <name type="scientific">Bradyrhizobium valentinum</name>
    <dbReference type="NCBI Taxonomy" id="1518501"/>
    <lineage>
        <taxon>Bacteria</taxon>
        <taxon>Pseudomonadati</taxon>
        <taxon>Pseudomonadota</taxon>
        <taxon>Alphaproteobacteria</taxon>
        <taxon>Hyphomicrobiales</taxon>
        <taxon>Nitrobacteraceae</taxon>
        <taxon>Bradyrhizobium</taxon>
    </lineage>
</organism>
<evidence type="ECO:0000313" key="1">
    <source>
        <dbReference type="EMBL" id="KRR04966.1"/>
    </source>
</evidence>
<sequence length="92" mass="10392">MAAAFDGRSVSCGRMSASAPIRSRGDFDTLLDWLVEGFFGGMLQPLDLILDHQLAALQLDNLQIVCGKVHERFVQFILENLVFTFKFNKMRL</sequence>
<accession>A0A0R3LIN8</accession>
<protein>
    <submittedName>
        <fullName evidence="1">Uncharacterized protein</fullName>
    </submittedName>
</protein>
<name>A0A0R3LIN8_9BRAD</name>
<dbReference type="EMBL" id="LLXX01000120">
    <property type="protein sequence ID" value="KRR04966.1"/>
    <property type="molecule type" value="Genomic_DNA"/>
</dbReference>
<gene>
    <name evidence="1" type="ORF">CP49_15615</name>
</gene>
<dbReference type="STRING" id="1518501.CQ10_12695"/>